<accession>A0A9J5YKB6</accession>
<evidence type="ECO:0000313" key="2">
    <source>
        <dbReference type="Proteomes" id="UP000824120"/>
    </source>
</evidence>
<organism evidence="1 2">
    <name type="scientific">Solanum commersonii</name>
    <name type="common">Commerson's wild potato</name>
    <name type="synonym">Commerson's nightshade</name>
    <dbReference type="NCBI Taxonomy" id="4109"/>
    <lineage>
        <taxon>Eukaryota</taxon>
        <taxon>Viridiplantae</taxon>
        <taxon>Streptophyta</taxon>
        <taxon>Embryophyta</taxon>
        <taxon>Tracheophyta</taxon>
        <taxon>Spermatophyta</taxon>
        <taxon>Magnoliopsida</taxon>
        <taxon>eudicotyledons</taxon>
        <taxon>Gunneridae</taxon>
        <taxon>Pentapetalae</taxon>
        <taxon>asterids</taxon>
        <taxon>lamiids</taxon>
        <taxon>Solanales</taxon>
        <taxon>Solanaceae</taxon>
        <taxon>Solanoideae</taxon>
        <taxon>Solaneae</taxon>
        <taxon>Solanum</taxon>
    </lineage>
</organism>
<keyword evidence="2" id="KW-1185">Reference proteome</keyword>
<gene>
    <name evidence="1" type="ORF">H5410_032581</name>
</gene>
<dbReference type="EMBL" id="JACXVP010000006">
    <property type="protein sequence ID" value="KAG5601211.1"/>
    <property type="molecule type" value="Genomic_DNA"/>
</dbReference>
<comment type="caution">
    <text evidence="1">The sequence shown here is derived from an EMBL/GenBank/DDBJ whole genome shotgun (WGS) entry which is preliminary data.</text>
</comment>
<reference evidence="1 2" key="1">
    <citation type="submission" date="2020-09" db="EMBL/GenBank/DDBJ databases">
        <title>De no assembly of potato wild relative species, Solanum commersonii.</title>
        <authorList>
            <person name="Cho K."/>
        </authorList>
    </citation>
    <scope>NUCLEOTIDE SEQUENCE [LARGE SCALE GENOMIC DNA]</scope>
    <source>
        <strain evidence="1">LZ3.2</strain>
        <tissue evidence="1">Leaf</tissue>
    </source>
</reference>
<name>A0A9J5YKB6_SOLCO</name>
<sequence>MFRATTIIDKSLGVQIYYCNVLYDLHQSYRTLDPVVSAFYIKFGPFTTAIRVIPVRNGNYILDILKTIS</sequence>
<evidence type="ECO:0000313" key="1">
    <source>
        <dbReference type="EMBL" id="KAG5601211.1"/>
    </source>
</evidence>
<dbReference type="Proteomes" id="UP000824120">
    <property type="component" value="Chromosome 6"/>
</dbReference>
<proteinExistence type="predicted"/>
<protein>
    <submittedName>
        <fullName evidence="1">Uncharacterized protein</fullName>
    </submittedName>
</protein>
<dbReference type="AlphaFoldDB" id="A0A9J5YKB6"/>